<organism evidence="6 7">
    <name type="scientific">Musa balbisiana</name>
    <name type="common">Banana</name>
    <dbReference type="NCBI Taxonomy" id="52838"/>
    <lineage>
        <taxon>Eukaryota</taxon>
        <taxon>Viridiplantae</taxon>
        <taxon>Streptophyta</taxon>
        <taxon>Embryophyta</taxon>
        <taxon>Tracheophyta</taxon>
        <taxon>Spermatophyta</taxon>
        <taxon>Magnoliopsida</taxon>
        <taxon>Liliopsida</taxon>
        <taxon>Zingiberales</taxon>
        <taxon>Musaceae</taxon>
        <taxon>Musa</taxon>
    </lineage>
</organism>
<dbReference type="AlphaFoldDB" id="A0A4S8IX26"/>
<proteinExistence type="predicted"/>
<evidence type="ECO:0000313" key="7">
    <source>
        <dbReference type="Proteomes" id="UP000317650"/>
    </source>
</evidence>
<dbReference type="Gene3D" id="1.25.40.10">
    <property type="entry name" value="Tetratricopeptide repeat domain"/>
    <property type="match status" value="1"/>
</dbReference>
<comment type="caution">
    <text evidence="6">The sequence shown here is derived from an EMBL/GenBank/DDBJ whole genome shotgun (WGS) entry which is preliminary data.</text>
</comment>
<dbReference type="Pfam" id="PF00085">
    <property type="entry name" value="Thioredoxin"/>
    <property type="match status" value="1"/>
</dbReference>
<feature type="compositionally biased region" description="Polar residues" evidence="4">
    <location>
        <begin position="9"/>
        <end position="18"/>
    </location>
</feature>
<feature type="region of interest" description="Disordered" evidence="4">
    <location>
        <begin position="1"/>
        <end position="23"/>
    </location>
</feature>
<dbReference type="PANTHER" id="PTHR46050:SF29">
    <property type="entry name" value="TPR REPEAT-CONTAINING THIOREDOXIN TTL4"/>
    <property type="match status" value="1"/>
</dbReference>
<name>A0A4S8IX26_MUSBA</name>
<dbReference type="STRING" id="52838.A0A4S8IX26"/>
<feature type="compositionally biased region" description="Low complexity" evidence="4">
    <location>
        <begin position="131"/>
        <end position="151"/>
    </location>
</feature>
<dbReference type="Gene3D" id="3.40.30.10">
    <property type="entry name" value="Glutaredoxin"/>
    <property type="match status" value="1"/>
</dbReference>
<sequence>MSHLVDASGTRTQKSSSEPALDSVADRLRTALSFEANKPDSKDFLDLSSPVSPLPTRPAATSSSSGSSGSVSGKPTSHADSKRSDLGLSGRRSHSGELLLAPNEPIPGAMETRSSKPGHRRSGSVPLIYTGGSFSSNSTSGSGSGSSSASSPVTNVLPAGNICPSGKIVKTGMMSRSAVRTDVLGSGTGNYGHGNIVRGGTNGAGGGKPPEVVASNGVDSALRRAMVSTDPEEVKRVGNEQYRKGQFAEALKLYDRAIALCPDSAVCRSNRAAALTGLRRLGEAVKECEEALLLDPAFGRAHQRLASLLLRLGQVENARRHLVSAGPHPDPVELQKLQAVERHLNRCADARKFGDWKTVLKETDAAIAEGADSSLLLMASKAEAHLRLHQLEEADLAISAASKLESLSSSSSNSKFFGMLSNSYMYVVRAQVEMVRGRFENAVAAAEKARQVDPGNVEVSMMLNNVRSVSRSRVLGNELFNSGKFVEASLAYGEGLKYDPSNPVLYCNRAACRSKLGQWEKTIEDCNEALMIQPDYTKALLRRAASYTKVHILLFHFVEHGFYMIMFTMEEVCVVLRGDQLERWTEAVRDYEVLRKELPGDTEVAEALFHAQVALKTSRGEEVSNLKFGGEVEEIKGFEQFQAAITLPGVSVVHFMVALNHNCNQITPFVNALCTRYPSVNFLKVDVNAIPAVGEAESVRMVPTFKIYKNGAKVKELICPSQQALEYSLRHYGL</sequence>
<dbReference type="InterPro" id="IPR013766">
    <property type="entry name" value="Thioredoxin_domain"/>
</dbReference>
<protein>
    <recommendedName>
        <fullName evidence="5">Thioredoxin domain-containing protein</fullName>
    </recommendedName>
</protein>
<dbReference type="PROSITE" id="PS50005">
    <property type="entry name" value="TPR"/>
    <property type="match status" value="1"/>
</dbReference>
<dbReference type="SUPFAM" id="SSF52833">
    <property type="entry name" value="Thioredoxin-like"/>
    <property type="match status" value="1"/>
</dbReference>
<dbReference type="GO" id="GO:0005737">
    <property type="term" value="C:cytoplasm"/>
    <property type="evidence" value="ECO:0007669"/>
    <property type="project" value="TreeGrafter"/>
</dbReference>
<evidence type="ECO:0000256" key="3">
    <source>
        <dbReference type="PROSITE-ProRule" id="PRU00339"/>
    </source>
</evidence>
<accession>A0A4S8IX26</accession>
<dbReference type="InterPro" id="IPR011990">
    <property type="entry name" value="TPR-like_helical_dom_sf"/>
</dbReference>
<gene>
    <name evidence="6" type="ORF">C4D60_Mb10t08920</name>
</gene>
<evidence type="ECO:0000313" key="6">
    <source>
        <dbReference type="EMBL" id="THU52914.1"/>
    </source>
</evidence>
<dbReference type="SMART" id="SM00028">
    <property type="entry name" value="TPR"/>
    <property type="match status" value="5"/>
</dbReference>
<dbReference type="SUPFAM" id="SSF48452">
    <property type="entry name" value="TPR-like"/>
    <property type="match status" value="1"/>
</dbReference>
<reference evidence="6 7" key="1">
    <citation type="journal article" date="2019" name="Nat. Plants">
        <title>Genome sequencing of Musa balbisiana reveals subgenome evolution and function divergence in polyploid bananas.</title>
        <authorList>
            <person name="Yao X."/>
        </authorList>
    </citation>
    <scope>NUCLEOTIDE SEQUENCE [LARGE SCALE GENOMIC DNA]</scope>
    <source>
        <strain evidence="7">cv. DH-PKW</strain>
        <tissue evidence="6">Leaves</tissue>
    </source>
</reference>
<dbReference type="GO" id="GO:0006950">
    <property type="term" value="P:response to stress"/>
    <property type="evidence" value="ECO:0007669"/>
    <property type="project" value="UniProtKB-ARBA"/>
</dbReference>
<evidence type="ECO:0000259" key="5">
    <source>
        <dbReference type="Pfam" id="PF00085"/>
    </source>
</evidence>
<keyword evidence="1" id="KW-0677">Repeat</keyword>
<evidence type="ECO:0000256" key="4">
    <source>
        <dbReference type="SAM" id="MobiDB-lite"/>
    </source>
</evidence>
<keyword evidence="7" id="KW-1185">Reference proteome</keyword>
<dbReference type="InterPro" id="IPR044534">
    <property type="entry name" value="TTL1-4"/>
</dbReference>
<dbReference type="PANTHER" id="PTHR46050">
    <property type="entry name" value="TPR REPEAT-CONTAINING THIOREDOXIN"/>
    <property type="match status" value="1"/>
</dbReference>
<feature type="domain" description="Thioredoxin" evidence="5">
    <location>
        <begin position="639"/>
        <end position="723"/>
    </location>
</feature>
<feature type="repeat" description="TPR" evidence="3">
    <location>
        <begin position="231"/>
        <end position="264"/>
    </location>
</feature>
<evidence type="ECO:0000256" key="1">
    <source>
        <dbReference type="ARBA" id="ARBA00022737"/>
    </source>
</evidence>
<dbReference type="InterPro" id="IPR019734">
    <property type="entry name" value="TPR_rpt"/>
</dbReference>
<dbReference type="Pfam" id="PF13414">
    <property type="entry name" value="TPR_11"/>
    <property type="match status" value="1"/>
</dbReference>
<dbReference type="FunFam" id="3.40.30.10:FF:000211">
    <property type="entry name" value="TPR repeat-containing thioredoxin TTL4"/>
    <property type="match status" value="1"/>
</dbReference>
<dbReference type="InterPro" id="IPR036249">
    <property type="entry name" value="Thioredoxin-like_sf"/>
</dbReference>
<evidence type="ECO:0000256" key="2">
    <source>
        <dbReference type="ARBA" id="ARBA00022803"/>
    </source>
</evidence>
<dbReference type="Proteomes" id="UP000317650">
    <property type="component" value="Chromosome 10"/>
</dbReference>
<dbReference type="Pfam" id="PF00515">
    <property type="entry name" value="TPR_1"/>
    <property type="match status" value="1"/>
</dbReference>
<dbReference type="EMBL" id="PYDT01000008">
    <property type="protein sequence ID" value="THU52914.1"/>
    <property type="molecule type" value="Genomic_DNA"/>
</dbReference>
<dbReference type="CDD" id="cd02947">
    <property type="entry name" value="TRX_family"/>
    <property type="match status" value="1"/>
</dbReference>
<feature type="compositionally biased region" description="Low complexity" evidence="4">
    <location>
        <begin position="62"/>
        <end position="73"/>
    </location>
</feature>
<feature type="region of interest" description="Disordered" evidence="4">
    <location>
        <begin position="35"/>
        <end position="155"/>
    </location>
</feature>
<keyword evidence="2 3" id="KW-0802">TPR repeat</keyword>